<protein>
    <submittedName>
        <fullName evidence="1">Uncharacterized protein</fullName>
    </submittedName>
</protein>
<accession>A0ACC0K8F1</accession>
<organism evidence="1 2">
    <name type="scientific">Choristoneura fumiferana</name>
    <name type="common">Spruce budworm moth</name>
    <name type="synonym">Archips fumiferana</name>
    <dbReference type="NCBI Taxonomy" id="7141"/>
    <lineage>
        <taxon>Eukaryota</taxon>
        <taxon>Metazoa</taxon>
        <taxon>Ecdysozoa</taxon>
        <taxon>Arthropoda</taxon>
        <taxon>Hexapoda</taxon>
        <taxon>Insecta</taxon>
        <taxon>Pterygota</taxon>
        <taxon>Neoptera</taxon>
        <taxon>Endopterygota</taxon>
        <taxon>Lepidoptera</taxon>
        <taxon>Glossata</taxon>
        <taxon>Ditrysia</taxon>
        <taxon>Tortricoidea</taxon>
        <taxon>Tortricidae</taxon>
        <taxon>Tortricinae</taxon>
        <taxon>Choristoneura</taxon>
    </lineage>
</organism>
<keyword evidence="2" id="KW-1185">Reference proteome</keyword>
<comment type="caution">
    <text evidence="1">The sequence shown here is derived from an EMBL/GenBank/DDBJ whole genome shotgun (WGS) entry which is preliminary data.</text>
</comment>
<name>A0ACC0K8F1_CHOFU</name>
<evidence type="ECO:0000313" key="2">
    <source>
        <dbReference type="Proteomes" id="UP001064048"/>
    </source>
</evidence>
<sequence>MLAIPAPRGIRKPRRVVVDRRLVAPCHSASERITLKIDAARILVASDRERLDAALIFILKIANKKPAKTTPTKTNRRNSQEEDSISVTSVGGIKGKLAALFSKEQTISESTIANKFKQEREKEMEMLQNRFHYKPKTETKQPNDSDEEASEHDPSEAAPLMGSTASLAQTAKKPEIISNIPKVSFDEAKKQDDRREKVEERNVSCSQDSPVVLSVLEDVKRIKVNNNKKETQGNGAVTSQPTSLYPHLSDIETDASNTQEEYSDCGGSRCGHYTLECVFLFLCI</sequence>
<dbReference type="EMBL" id="CM046124">
    <property type="protein sequence ID" value="KAI8432675.1"/>
    <property type="molecule type" value="Genomic_DNA"/>
</dbReference>
<gene>
    <name evidence="1" type="ORF">MSG28_013642</name>
</gene>
<dbReference type="Proteomes" id="UP001064048">
    <property type="component" value="Chromosome 24"/>
</dbReference>
<evidence type="ECO:0000313" key="1">
    <source>
        <dbReference type="EMBL" id="KAI8432675.1"/>
    </source>
</evidence>
<reference evidence="1 2" key="1">
    <citation type="journal article" date="2022" name="Genome Biol. Evol.">
        <title>The Spruce Budworm Genome: Reconstructing the Evolutionary History of Antifreeze Proteins.</title>
        <authorList>
            <person name="Beliveau C."/>
            <person name="Gagne P."/>
            <person name="Picq S."/>
            <person name="Vernygora O."/>
            <person name="Keeling C.I."/>
            <person name="Pinkney K."/>
            <person name="Doucet D."/>
            <person name="Wen F."/>
            <person name="Johnston J.S."/>
            <person name="Maaroufi H."/>
            <person name="Boyle B."/>
            <person name="Laroche J."/>
            <person name="Dewar K."/>
            <person name="Juretic N."/>
            <person name="Blackburn G."/>
            <person name="Nisole A."/>
            <person name="Brunet B."/>
            <person name="Brandao M."/>
            <person name="Lumley L."/>
            <person name="Duan J."/>
            <person name="Quan G."/>
            <person name="Lucarotti C.J."/>
            <person name="Roe A.D."/>
            <person name="Sperling F.A.H."/>
            <person name="Levesque R.C."/>
            <person name="Cusson M."/>
        </authorList>
    </citation>
    <scope>NUCLEOTIDE SEQUENCE [LARGE SCALE GENOMIC DNA]</scope>
    <source>
        <strain evidence="1">Glfc:IPQL:Cfum</strain>
    </source>
</reference>
<proteinExistence type="predicted"/>